<proteinExistence type="predicted"/>
<accession>A0A8J8CBZ7</accession>
<evidence type="ECO:0000313" key="4">
    <source>
        <dbReference type="Proteomes" id="UP000716004"/>
    </source>
</evidence>
<sequence>MLDSDASTAKTLTLVALIIQSIFFAIGLISAIFFLAVTASVTTTSPTGATVVGPPPTFLFSAFFSVIFLIGLVWILLDYFLVYKKLVEEKVEEAETPSLVLGILQLLFGGIITGILLIVAYVKIRDSERNRRQPPQYVVQSQQN</sequence>
<dbReference type="AlphaFoldDB" id="A0A8J8CBZ7"/>
<dbReference type="EMBL" id="JAGVSJ010000005">
    <property type="protein sequence ID" value="MBX8631516.1"/>
    <property type="molecule type" value="Genomic_DNA"/>
</dbReference>
<name>A0A8J8CBZ7_9ARCH</name>
<dbReference type="Proteomes" id="UP000750197">
    <property type="component" value="Unassembled WGS sequence"/>
</dbReference>
<reference evidence="2" key="1">
    <citation type="submission" date="2021-04" db="EMBL/GenBank/DDBJ databases">
        <title>Genomic insights into ecological role and evolution of a novel Thermoplasmata order Candidatus Sysuiplasmatales.</title>
        <authorList>
            <person name="Yuan Y."/>
        </authorList>
    </citation>
    <scope>NUCLEOTIDE SEQUENCE</scope>
    <source>
        <strain evidence="3">TUT19-bin139</strain>
        <strain evidence="2">YP2-bin.285</strain>
    </source>
</reference>
<keyword evidence="1" id="KW-0812">Transmembrane</keyword>
<feature type="transmembrane region" description="Helical" evidence="1">
    <location>
        <begin position="12"/>
        <end position="37"/>
    </location>
</feature>
<evidence type="ECO:0000313" key="2">
    <source>
        <dbReference type="EMBL" id="MBX8631516.1"/>
    </source>
</evidence>
<gene>
    <name evidence="2" type="ORF">J9259_03210</name>
    <name evidence="3" type="ORF">KIY12_01755</name>
</gene>
<keyword evidence="1" id="KW-1133">Transmembrane helix</keyword>
<keyword evidence="1" id="KW-0472">Membrane</keyword>
<evidence type="ECO:0000256" key="1">
    <source>
        <dbReference type="SAM" id="Phobius"/>
    </source>
</evidence>
<organism evidence="2 4">
    <name type="scientific">Candidatus Sysuiplasma superficiale</name>
    <dbReference type="NCBI Taxonomy" id="2823368"/>
    <lineage>
        <taxon>Archaea</taxon>
        <taxon>Methanobacteriati</taxon>
        <taxon>Thermoplasmatota</taxon>
        <taxon>Thermoplasmata</taxon>
        <taxon>Candidatus Sysuiplasmatales</taxon>
        <taxon>Candidatus Sysuiplasmataceae</taxon>
        <taxon>Candidatus Sysuiplasma</taxon>
    </lineage>
</organism>
<feature type="transmembrane region" description="Helical" evidence="1">
    <location>
        <begin position="58"/>
        <end position="77"/>
    </location>
</feature>
<dbReference type="Proteomes" id="UP000716004">
    <property type="component" value="Unassembled WGS sequence"/>
</dbReference>
<feature type="transmembrane region" description="Helical" evidence="1">
    <location>
        <begin position="97"/>
        <end position="122"/>
    </location>
</feature>
<protein>
    <submittedName>
        <fullName evidence="2">Uncharacterized protein</fullName>
    </submittedName>
</protein>
<evidence type="ECO:0000313" key="3">
    <source>
        <dbReference type="EMBL" id="MBX8643443.1"/>
    </source>
</evidence>
<comment type="caution">
    <text evidence="2">The sequence shown here is derived from an EMBL/GenBank/DDBJ whole genome shotgun (WGS) entry which is preliminary data.</text>
</comment>
<dbReference type="EMBL" id="JAHEAC010000007">
    <property type="protein sequence ID" value="MBX8643443.1"/>
    <property type="molecule type" value="Genomic_DNA"/>
</dbReference>